<dbReference type="PROSITE" id="PS50016">
    <property type="entry name" value="ZF_PHD_2"/>
    <property type="match status" value="1"/>
</dbReference>
<dbReference type="InterPro" id="IPR005312">
    <property type="entry name" value="DUF1759"/>
</dbReference>
<dbReference type="InterPro" id="IPR013083">
    <property type="entry name" value="Znf_RING/FYVE/PHD"/>
</dbReference>
<proteinExistence type="predicted"/>
<feature type="compositionally biased region" description="Basic and acidic residues" evidence="6">
    <location>
        <begin position="544"/>
        <end position="556"/>
    </location>
</feature>
<evidence type="ECO:0000256" key="3">
    <source>
        <dbReference type="ARBA" id="ARBA00022833"/>
    </source>
</evidence>
<dbReference type="Gene3D" id="3.30.40.10">
    <property type="entry name" value="Zinc/RING finger domain, C3HC4 (zinc finger)"/>
    <property type="match status" value="1"/>
</dbReference>
<dbReference type="InterPro" id="IPR036397">
    <property type="entry name" value="RNaseH_sf"/>
</dbReference>
<dbReference type="InterPro" id="IPR011011">
    <property type="entry name" value="Znf_FYVE_PHD"/>
</dbReference>
<dbReference type="InterPro" id="IPR012337">
    <property type="entry name" value="RNaseH-like_sf"/>
</dbReference>
<evidence type="ECO:0000256" key="5">
    <source>
        <dbReference type="SAM" id="Coils"/>
    </source>
</evidence>
<feature type="coiled-coil region" evidence="5">
    <location>
        <begin position="116"/>
        <end position="178"/>
    </location>
</feature>
<keyword evidence="5" id="KW-0175">Coiled coil</keyword>
<dbReference type="InterPro" id="IPR001584">
    <property type="entry name" value="Integrase_cat-core"/>
</dbReference>
<dbReference type="Pfam" id="PF05380">
    <property type="entry name" value="Peptidase_A17"/>
    <property type="match status" value="1"/>
</dbReference>
<reference evidence="10" key="1">
    <citation type="journal article" date="2015" name="Proc. Natl. Acad. Sci. U.S.A.">
        <title>Genome sequence of the Asian Tiger mosquito, Aedes albopictus, reveals insights into its biology, genetics, and evolution.</title>
        <authorList>
            <person name="Chen X.G."/>
            <person name="Jiang X."/>
            <person name="Gu J."/>
            <person name="Xu M."/>
            <person name="Wu Y."/>
            <person name="Deng Y."/>
            <person name="Zhang C."/>
            <person name="Bonizzoni M."/>
            <person name="Dermauw W."/>
            <person name="Vontas J."/>
            <person name="Armbruster P."/>
            <person name="Huang X."/>
            <person name="Yang Y."/>
            <person name="Zhang H."/>
            <person name="He W."/>
            <person name="Peng H."/>
            <person name="Liu Y."/>
            <person name="Wu K."/>
            <person name="Chen J."/>
            <person name="Lirakis M."/>
            <person name="Topalis P."/>
            <person name="Van Leeuwen T."/>
            <person name="Hall A.B."/>
            <person name="Jiang X."/>
            <person name="Thorpe C."/>
            <person name="Mueller R.L."/>
            <person name="Sun C."/>
            <person name="Waterhouse R.M."/>
            <person name="Yan G."/>
            <person name="Tu Z.J."/>
            <person name="Fang X."/>
            <person name="James A.A."/>
        </authorList>
    </citation>
    <scope>NUCLEOTIDE SEQUENCE [LARGE SCALE GENOMIC DNA]</scope>
    <source>
        <strain evidence="10">Foshan</strain>
    </source>
</reference>
<feature type="region of interest" description="Disordered" evidence="6">
    <location>
        <begin position="247"/>
        <end position="278"/>
    </location>
</feature>
<dbReference type="SUPFAM" id="SSF53098">
    <property type="entry name" value="Ribonuclease H-like"/>
    <property type="match status" value="1"/>
</dbReference>
<evidence type="ECO:0000256" key="1">
    <source>
        <dbReference type="ARBA" id="ARBA00022723"/>
    </source>
</evidence>
<dbReference type="Gene3D" id="3.30.420.10">
    <property type="entry name" value="Ribonuclease H-like superfamily/Ribonuclease H"/>
    <property type="match status" value="1"/>
</dbReference>
<evidence type="ECO:0000256" key="6">
    <source>
        <dbReference type="SAM" id="MobiDB-lite"/>
    </source>
</evidence>
<feature type="region of interest" description="Disordered" evidence="6">
    <location>
        <begin position="539"/>
        <end position="574"/>
    </location>
</feature>
<feature type="domain" description="Integrase catalytic" evidence="8">
    <location>
        <begin position="1675"/>
        <end position="1861"/>
    </location>
</feature>
<protein>
    <recommendedName>
        <fullName evidence="11">Integrase catalytic domain-containing protein</fullName>
    </recommendedName>
</protein>
<dbReference type="RefSeq" id="XP_062699050.1">
    <property type="nucleotide sequence ID" value="XM_062843066.1"/>
</dbReference>
<feature type="region of interest" description="Disordered" evidence="6">
    <location>
        <begin position="64"/>
        <end position="91"/>
    </location>
</feature>
<evidence type="ECO:0000256" key="4">
    <source>
        <dbReference type="PROSITE-ProRule" id="PRU00146"/>
    </source>
</evidence>
<dbReference type="CDD" id="cd01644">
    <property type="entry name" value="RT_pepA17"/>
    <property type="match status" value="1"/>
</dbReference>
<evidence type="ECO:0000313" key="9">
    <source>
        <dbReference type="EnsemblMetazoa" id="AALFPA23_001021.P38443"/>
    </source>
</evidence>
<keyword evidence="10" id="KW-1185">Reference proteome</keyword>
<accession>A0ABM1XMK3</accession>
<evidence type="ECO:0008006" key="11">
    <source>
        <dbReference type="Google" id="ProtNLM"/>
    </source>
</evidence>
<organism evidence="9 10">
    <name type="scientific">Aedes albopictus</name>
    <name type="common">Asian tiger mosquito</name>
    <name type="synonym">Stegomyia albopicta</name>
    <dbReference type="NCBI Taxonomy" id="7160"/>
    <lineage>
        <taxon>Eukaryota</taxon>
        <taxon>Metazoa</taxon>
        <taxon>Ecdysozoa</taxon>
        <taxon>Arthropoda</taxon>
        <taxon>Hexapoda</taxon>
        <taxon>Insecta</taxon>
        <taxon>Pterygota</taxon>
        <taxon>Neoptera</taxon>
        <taxon>Endopterygota</taxon>
        <taxon>Diptera</taxon>
        <taxon>Nematocera</taxon>
        <taxon>Culicoidea</taxon>
        <taxon>Culicidae</taxon>
        <taxon>Culicinae</taxon>
        <taxon>Aedini</taxon>
        <taxon>Aedes</taxon>
        <taxon>Stegomyia</taxon>
    </lineage>
</organism>
<evidence type="ECO:0000259" key="8">
    <source>
        <dbReference type="PROSITE" id="PS50994"/>
    </source>
</evidence>
<keyword evidence="1" id="KW-0479">Metal-binding</keyword>
<dbReference type="SMART" id="SM00249">
    <property type="entry name" value="PHD"/>
    <property type="match status" value="1"/>
</dbReference>
<dbReference type="InterPro" id="IPR043128">
    <property type="entry name" value="Rev_trsase/Diguanyl_cyclase"/>
</dbReference>
<dbReference type="Gene3D" id="3.10.10.10">
    <property type="entry name" value="HIV Type 1 Reverse Transcriptase, subunit A, domain 1"/>
    <property type="match status" value="1"/>
</dbReference>
<dbReference type="PROSITE" id="PS50994">
    <property type="entry name" value="INTEGRASE"/>
    <property type="match status" value="1"/>
</dbReference>
<feature type="compositionally biased region" description="Low complexity" evidence="6">
    <location>
        <begin position="561"/>
        <end position="574"/>
    </location>
</feature>
<dbReference type="Gene3D" id="3.30.70.270">
    <property type="match status" value="1"/>
</dbReference>
<feature type="compositionally biased region" description="Polar residues" evidence="6">
    <location>
        <begin position="253"/>
        <end position="262"/>
    </location>
</feature>
<name>A0ABM1XMK3_AEDAL</name>
<dbReference type="InterPro" id="IPR043502">
    <property type="entry name" value="DNA/RNA_pol_sf"/>
</dbReference>
<feature type="domain" description="PHD-type" evidence="7">
    <location>
        <begin position="9"/>
        <end position="59"/>
    </location>
</feature>
<dbReference type="InterPro" id="IPR008042">
    <property type="entry name" value="Retrotrans_Pao"/>
</dbReference>
<dbReference type="SUPFAM" id="SSF57903">
    <property type="entry name" value="FYVE/PHD zinc finger"/>
    <property type="match status" value="1"/>
</dbReference>
<dbReference type="GeneID" id="134284287"/>
<dbReference type="InterPro" id="IPR001965">
    <property type="entry name" value="Znf_PHD"/>
</dbReference>
<sequence>MEEHRKPAGYSCKSCTRPDTDDEKWVACDHCKLWEHFECAGVSESVKNLRYLCKECELTVAVPTASTSRSLRPPPSEGRSLRSATAKSGLKPVNKVTTLASKFSRSAHSTTSSARAARLEAQMKLVEEEQVLKEQELEAQEAMRRKEMEEEERRLEERKALLEEEARLRQRKLQEEREYQKRQQVIRMESLEKRNTIARQLSVCSSKSESIPDSEQQIARWLQQCSPEPFEDRFSSLQIDAADEAQQFAQDQPPLTSNQRLSYQRPRANQDYQETLPSERDSIENLANQQDNHVFRSRFNGPTQPPLQDGRASVSRAEHGRFRDSNAPYQQNPESRHAYQPEEAAFHVVLSPSQLAARQVMGKELPNFTGNPEDWPIFICSFEQSTAACGYSDAENLMRLQRCLKGQAYESVRSRLLLPSSVPQVINTLRTLYGRPELLIRTLIEKVRSAAAPRHDRLESVVEFGLVVQNLVDHLKAAKQYTHLSNPVLMQELVEKLPGSLKLDWAVYRSKQPYATLATFGDFMTGLLDAASQVTYELPNTSHSRGDQRRTKEKGHLNAHSSTPASSFETSSASPRLRRAGKTCAACEREGHRVAECRQFKSLGHDERWKVVHGKGLCSTCLNGHGKWPCRTWQGCEIAGCREKHHTLLHPSPLHPSLNVSVSNITQNSGSSPMFRVLPVVLYAGKRKEVVFAFIDEGSSTTLLEKTVADRLGVSGPVEPLTLQWTGKVTREERTSQRLQLEISGEDSSSLYKLCEVRTVGCLVLPTQSMKYNELCDRYPHLRGLPLKDYELIQPKLLIGLDNLHLAVPLKLREGGTKDPIAAKCRLGWSVYGYVTGPSTPHTVVHFHVAAPVDNDRQLNDQLRDYFALEDAGVAERKEVLESDEERRARTILQLTTRRTHRGFETGLLWRDDDPIFPDSYPMAVRRLKALERKLAKNTLLQERVCEQISEYLRKGYAHKATELELRNVERKRMWFLPLGVVVHPRKPNKIRLVWDAAAMVEGVSFNSKLLKGPDLLTPLPSVLCRFRQFPVAICGDIKEMFHQISIREQDRPAQCFLWRDNPTNPVQVYIMDVATFGATCSPASAQYVKNLNAEEFTELYPRAVTAIVKNHYVDDYLDSFMTAEEAATVAQEVTLVHSRGGFEICRFRSNSIEFLRKIGEPTADEPKNLMLESSVTRESVLGMSWDPTNDCFSYSFNLRDDILSIIDEAHIPTKREVLKVVMSLFDPLGLVSHFLVHGKAIIQGTWAAGTGWDEPINADLNKKWRQWVTLFPKLNELNIPRCYFAPFPPNIEDLQVHTFVDASDIAYSCAVYFRLVHEGHVQTVLIGAKSKVAPLKTLSTPRLELKAAVLGARFVAAILEYHSLPVSKRFFWSDSTTVLAWIRSDHRRFHKFVSVRIGEILTLSEPQEWKWVQSKLNVSDDATKWKNGPNLDSDSCWLKGPEFLRLDEMTWPTQRSTTTTLEELRRVQIHWNHEPPMDYSRFSNWTRLQRTMAYVIRFIDRLRRRNVVRDFNRDTLTQEELSKAEILLWKVVQQEAFAEERSVLVKTQGEPDAKHSAVSKSSSLYKIWPYMDSQGILRMRGRIGAAKYLPFQARYPVILPKKHPVTSLIVRWFHYLYRHANRETVINELRQHFEIANMRSLVQQVARGCTWCRIYKAVPKPPVMAPLPQERLEPFVRPFTYVGLDYFGPVFVKVGRSQAKRWIALFTCLSIRAVHMEVVHSLSTESCIMAIRRFVSRRGSPAVFFSDNGTCFQGASKQLLEEIAARNEEIASTFTSTTTKWKFIPPATPHMGGVWERLVRSVKTAIGSALDHPRKPNDETLETIIYEAEALVNSRPLTYIPLESADQESLTPNHFLLGSSTGNKIEPTEITGYASLRNSWRMAQHIVWEFWKRWIKEYLPVITRRSKWFEETKDLVEGDLVLIVNGPGRAQWTRGRVEQVFVGGDGRVRQAMVRTSNGIVRRPATRLAVLDVEKEGEPTRL</sequence>
<dbReference type="InterPro" id="IPR019787">
    <property type="entry name" value="Znf_PHD-finger"/>
</dbReference>
<feature type="region of interest" description="Disordered" evidence="6">
    <location>
        <begin position="296"/>
        <end position="333"/>
    </location>
</feature>
<dbReference type="InterPro" id="IPR040676">
    <property type="entry name" value="DUF5641"/>
</dbReference>
<keyword evidence="2 4" id="KW-0863">Zinc-finger</keyword>
<dbReference type="Proteomes" id="UP000069940">
    <property type="component" value="Unassembled WGS sequence"/>
</dbReference>
<dbReference type="CDD" id="cd15517">
    <property type="entry name" value="PHD_TCF19_like"/>
    <property type="match status" value="1"/>
</dbReference>
<keyword evidence="3" id="KW-0862">Zinc</keyword>
<dbReference type="Pfam" id="PF18701">
    <property type="entry name" value="DUF5641"/>
    <property type="match status" value="1"/>
</dbReference>
<dbReference type="PANTHER" id="PTHR47331:SF1">
    <property type="entry name" value="GAG-LIKE PROTEIN"/>
    <property type="match status" value="1"/>
</dbReference>
<evidence type="ECO:0000259" key="7">
    <source>
        <dbReference type="PROSITE" id="PS50016"/>
    </source>
</evidence>
<evidence type="ECO:0000313" key="10">
    <source>
        <dbReference type="Proteomes" id="UP000069940"/>
    </source>
</evidence>
<reference evidence="9" key="2">
    <citation type="submission" date="2025-05" db="UniProtKB">
        <authorList>
            <consortium name="EnsemblMetazoa"/>
        </authorList>
    </citation>
    <scope>IDENTIFICATION</scope>
    <source>
        <strain evidence="9">Foshan</strain>
    </source>
</reference>
<dbReference type="PANTHER" id="PTHR47331">
    <property type="entry name" value="PHD-TYPE DOMAIN-CONTAINING PROTEIN"/>
    <property type="match status" value="1"/>
</dbReference>
<dbReference type="Pfam" id="PF03564">
    <property type="entry name" value="DUF1759"/>
    <property type="match status" value="1"/>
</dbReference>
<dbReference type="EnsemblMetazoa" id="AALFPA23_001021.R38443">
    <property type="protein sequence ID" value="AALFPA23_001021.P38443"/>
    <property type="gene ID" value="AALFPA23_001021"/>
</dbReference>
<evidence type="ECO:0000256" key="2">
    <source>
        <dbReference type="ARBA" id="ARBA00022771"/>
    </source>
</evidence>
<dbReference type="SUPFAM" id="SSF56672">
    <property type="entry name" value="DNA/RNA polymerases"/>
    <property type="match status" value="1"/>
</dbReference>